<dbReference type="EMBL" id="CYZF01000002">
    <property type="protein sequence ID" value="CUO01013.1"/>
    <property type="molecule type" value="Genomic_DNA"/>
</dbReference>
<keyword evidence="1" id="KW-0732">Signal</keyword>
<evidence type="ECO:0000256" key="1">
    <source>
        <dbReference type="SAM" id="SignalP"/>
    </source>
</evidence>
<evidence type="ECO:0000313" key="3">
    <source>
        <dbReference type="EMBL" id="CUO01013.1"/>
    </source>
</evidence>
<evidence type="ECO:0000313" key="4">
    <source>
        <dbReference type="Proteomes" id="UP000095419"/>
    </source>
</evidence>
<dbReference type="RefSeq" id="WP_253280714.1">
    <property type="nucleotide sequence ID" value="NZ_CYZF01000002.1"/>
</dbReference>
<gene>
    <name evidence="3" type="primary">catD</name>
    <name evidence="3" type="ORF">ERS417307_00878</name>
</gene>
<proteinExistence type="predicted"/>
<dbReference type="InterPro" id="IPR050266">
    <property type="entry name" value="AB_hydrolase_sf"/>
</dbReference>
<dbReference type="EC" id="3.1.1.24" evidence="3"/>
<dbReference type="InterPro" id="IPR000073">
    <property type="entry name" value="AB_hydrolase_1"/>
</dbReference>
<dbReference type="Gene3D" id="3.40.50.1820">
    <property type="entry name" value="alpha/beta hydrolase"/>
    <property type="match status" value="1"/>
</dbReference>
<feature type="domain" description="AB hydrolase-1" evidence="2">
    <location>
        <begin position="567"/>
        <end position="805"/>
    </location>
</feature>
<keyword evidence="3" id="KW-0378">Hydrolase</keyword>
<dbReference type="Pfam" id="PF12697">
    <property type="entry name" value="Abhydrolase_6"/>
    <property type="match status" value="1"/>
</dbReference>
<dbReference type="PRINTS" id="PR00412">
    <property type="entry name" value="EPOXHYDRLASE"/>
</dbReference>
<feature type="chain" id="PRO_5008018518" evidence="1">
    <location>
        <begin position="22"/>
        <end position="814"/>
    </location>
</feature>
<dbReference type="InterPro" id="IPR029058">
    <property type="entry name" value="AB_hydrolase_fold"/>
</dbReference>
<dbReference type="InterPro" id="IPR000639">
    <property type="entry name" value="Epox_hydrolase-like"/>
</dbReference>
<accession>A0A174BKC5</accession>
<name>A0A174BKC5_BACUN</name>
<sequence>MNRYRLLFSIILLLCFSPCLRAGEWQWSVTLDGFVSNETNRNPTAFLWIPADCMRVKTILVGQHNMSEETLFDNPLFREKMQKLGIGFVWITPGIDQQWDVSKGTQRIFEKMMADLADVSGYSELKNVPIVPIGHSAMATYPWNFAAWNAERTLAVISLHGDAPRTNLTGYGRENLEWGRTRNINGIPGLMIEGEYEWWEARVNPALAFRMMYPESCISFLCDAGRGHFDVADETAAYIALFLEKAINQRLTDEVTKDGKVKLNPINPAQGWLAERWHPNQKKRAKAAPCSQYKGDVHDAFWYFDREMAEATEARYAQSREKKEQYLGFEQSGSLLAYDKKQHVRVQPRFHPAADGITFHLKAVCTDSLRTKLSDKHADATPVISRICGPVEKVNDTTFRVSFYRMGMDNPRRTGDICLLASQAGDRRYKSAVQEVSIRIPYRNTAGERQHILFPGLPDVEAGSGSLSLKATSDCGLPVSYYIKEGPAEIEGNQIVFTPIPPRSRFPVKVTVVAWQYGVAGKVQTAEPVERSFYILKPSGMAAFKSGRIDVGNGSLYYEEAGSGEPVIFVHGHSLDHRMWDEQFAEFAKEYRVIRYDLRGYGASSSQTEDYQFTHVQDLVTLMDSLHIRKAHIVGLSLGGFIGADMLGWFPERMASAFLASGNIRKAKGPSQPMTKEEALKRDEEITALKVKGVDVMKREWFEGLMNSGGTRKERMRQPLWEMIDDWDAWQPLHKEVRVVAGLDAYEAIKKNRPTVPTLIVEGNSPNNRYSNQPEILKYLPNGKLKVLEDCGHMLNMEQPEAFNATLREFLKYN</sequence>
<reference evidence="3 4" key="1">
    <citation type="submission" date="2015-09" db="EMBL/GenBank/DDBJ databases">
        <authorList>
            <consortium name="Pathogen Informatics"/>
        </authorList>
    </citation>
    <scope>NUCLEOTIDE SEQUENCE [LARGE SCALE GENOMIC DNA]</scope>
    <source>
        <strain evidence="3 4">2789STDY5608791</strain>
    </source>
</reference>
<dbReference type="AlphaFoldDB" id="A0A174BKC5"/>
<dbReference type="SUPFAM" id="SSF53474">
    <property type="entry name" value="alpha/beta-Hydrolases"/>
    <property type="match status" value="1"/>
</dbReference>
<feature type="signal peptide" evidence="1">
    <location>
        <begin position="1"/>
        <end position="21"/>
    </location>
</feature>
<protein>
    <submittedName>
        <fullName evidence="3">3-oxoadipate enol-lactonase 2</fullName>
        <ecNumber evidence="3">3.1.1.24</ecNumber>
    </submittedName>
</protein>
<organism evidence="3 4">
    <name type="scientific">Bacteroides uniformis</name>
    <dbReference type="NCBI Taxonomy" id="820"/>
    <lineage>
        <taxon>Bacteria</taxon>
        <taxon>Pseudomonadati</taxon>
        <taxon>Bacteroidota</taxon>
        <taxon>Bacteroidia</taxon>
        <taxon>Bacteroidales</taxon>
        <taxon>Bacteroidaceae</taxon>
        <taxon>Bacteroides</taxon>
    </lineage>
</organism>
<dbReference type="GO" id="GO:0047570">
    <property type="term" value="F:3-oxoadipate enol-lactonase activity"/>
    <property type="evidence" value="ECO:0007669"/>
    <property type="project" value="UniProtKB-EC"/>
</dbReference>
<evidence type="ECO:0000259" key="2">
    <source>
        <dbReference type="Pfam" id="PF12697"/>
    </source>
</evidence>
<dbReference type="Proteomes" id="UP000095419">
    <property type="component" value="Unassembled WGS sequence"/>
</dbReference>
<dbReference type="PANTHER" id="PTHR43798">
    <property type="entry name" value="MONOACYLGLYCEROL LIPASE"/>
    <property type="match status" value="1"/>
</dbReference>